<dbReference type="RefSeq" id="WP_034424422.1">
    <property type="nucleotide sequence ID" value="NZ_CP045798.1"/>
</dbReference>
<dbReference type="SUPFAM" id="SSF52935">
    <property type="entry name" value="PK C-terminal domain-like"/>
    <property type="match status" value="1"/>
</dbReference>
<protein>
    <recommendedName>
        <fullName evidence="1">Pyruvate kinase C-terminal domain-containing protein</fullName>
    </recommendedName>
</protein>
<dbReference type="PIRSF" id="PIRSF016138">
    <property type="entry name" value="UCP016138"/>
    <property type="match status" value="1"/>
</dbReference>
<organism evidence="2 3">
    <name type="scientific">Thermanaerosceptrum fracticalcis</name>
    <dbReference type="NCBI Taxonomy" id="1712410"/>
    <lineage>
        <taxon>Bacteria</taxon>
        <taxon>Bacillati</taxon>
        <taxon>Bacillota</taxon>
        <taxon>Clostridia</taxon>
        <taxon>Eubacteriales</taxon>
        <taxon>Peptococcaceae</taxon>
        <taxon>Thermanaerosceptrum</taxon>
    </lineage>
</organism>
<dbReference type="AlphaFoldDB" id="A0A7G6E1U8"/>
<gene>
    <name evidence="2" type="ORF">BR63_06805</name>
</gene>
<keyword evidence="3" id="KW-1185">Reference proteome</keyword>
<dbReference type="InterPro" id="IPR015795">
    <property type="entry name" value="Pyrv_Knase_C"/>
</dbReference>
<dbReference type="KEGG" id="tfr:BR63_06805"/>
<feature type="domain" description="Pyruvate kinase C-terminal" evidence="1">
    <location>
        <begin position="18"/>
        <end position="152"/>
    </location>
</feature>
<name>A0A7G6E1U8_THEFR</name>
<dbReference type="Proteomes" id="UP000515847">
    <property type="component" value="Chromosome"/>
</dbReference>
<proteinExistence type="predicted"/>
<dbReference type="EMBL" id="CP045798">
    <property type="protein sequence ID" value="QNB46052.1"/>
    <property type="molecule type" value="Genomic_DNA"/>
</dbReference>
<evidence type="ECO:0000313" key="2">
    <source>
        <dbReference type="EMBL" id="QNB46052.1"/>
    </source>
</evidence>
<evidence type="ECO:0000313" key="3">
    <source>
        <dbReference type="Proteomes" id="UP000515847"/>
    </source>
</evidence>
<dbReference type="Pfam" id="PF02887">
    <property type="entry name" value="PK_C"/>
    <property type="match status" value="1"/>
</dbReference>
<sequence length="181" mass="19322">MYFPEAGKINTPKTEELVLAKAKELGIKHVVVASCSGETALKFLDKGLNVVCVTHHVGFAGPGIDEMDPENRAMLEKGGCKILTTTHLLAGVDRSLKNKFGGIYPAEIMGFTLRLFGQGVKVSIEIASMALDAGLIPYGEEVIAVGGTAEGADAAIVVTPAHSNNFFETKVHEIICKPRNW</sequence>
<dbReference type="OrthoDB" id="9782984at2"/>
<dbReference type="Gene3D" id="3.40.1380.20">
    <property type="entry name" value="Pyruvate kinase, C-terminal domain"/>
    <property type="match status" value="1"/>
</dbReference>
<reference evidence="2 3" key="1">
    <citation type="journal article" date="2019" name="Front. Microbiol.">
        <title>Thermoanaerosceptrum fracticalcis gen. nov. sp. nov., a Novel Fumarate-Fermenting Microorganism From a Deep Fractured Carbonate Aquifer of the US Great Basin.</title>
        <authorList>
            <person name="Hamilton-Brehm S.D."/>
            <person name="Stewart L.E."/>
            <person name="Zavarin M."/>
            <person name="Caldwell M."/>
            <person name="Lawson P.A."/>
            <person name="Onstott T.C."/>
            <person name="Grzymski J."/>
            <person name="Neveux I."/>
            <person name="Lollar B.S."/>
            <person name="Russell C.E."/>
            <person name="Moser D.P."/>
        </authorList>
    </citation>
    <scope>NUCLEOTIDE SEQUENCE [LARGE SCALE GENOMIC DNA]</scope>
    <source>
        <strain evidence="2 3">DRI-13</strain>
    </source>
</reference>
<dbReference type="InterPro" id="IPR015074">
    <property type="entry name" value="DUF1867"/>
</dbReference>
<accession>A0A7G6E1U8</accession>
<evidence type="ECO:0000259" key="1">
    <source>
        <dbReference type="Pfam" id="PF02887"/>
    </source>
</evidence>
<dbReference type="InterPro" id="IPR036918">
    <property type="entry name" value="Pyrv_Knase_C_sf"/>
</dbReference>